<dbReference type="Proteomes" id="UP000285084">
    <property type="component" value="Unassembled WGS sequence"/>
</dbReference>
<protein>
    <submittedName>
        <fullName evidence="1">Uncharacterized protein</fullName>
    </submittedName>
</protein>
<name>A0A420N914_FUSOX</name>
<organism evidence="1 2">
    <name type="scientific">Fusarium oxysporum</name>
    <name type="common">Fusarium vascular wilt</name>
    <dbReference type="NCBI Taxonomy" id="5507"/>
    <lineage>
        <taxon>Eukaryota</taxon>
        <taxon>Fungi</taxon>
        <taxon>Dikarya</taxon>
        <taxon>Ascomycota</taxon>
        <taxon>Pezizomycotina</taxon>
        <taxon>Sordariomycetes</taxon>
        <taxon>Hypocreomycetidae</taxon>
        <taxon>Hypocreales</taxon>
        <taxon>Nectriaceae</taxon>
        <taxon>Fusarium</taxon>
        <taxon>Fusarium oxysporum species complex</taxon>
    </lineage>
</organism>
<dbReference type="EMBL" id="MRCX01000050">
    <property type="protein sequence ID" value="RKK76752.1"/>
    <property type="molecule type" value="Genomic_DNA"/>
</dbReference>
<evidence type="ECO:0000313" key="1">
    <source>
        <dbReference type="EMBL" id="RKK76752.1"/>
    </source>
</evidence>
<dbReference type="Gene3D" id="3.40.50.1820">
    <property type="entry name" value="alpha/beta hydrolase"/>
    <property type="match status" value="1"/>
</dbReference>
<sequence length="113" mass="12413">MKGSSILHQITAFGGKRKVQFQKAIVQSPGYWPIVDPDLAESATKQFLAVLNVSSVEESRTRDSATVIKANQLQINRSPNGYFGYDPTVDSLFVPDLPHILLSEGAHTKMSKP</sequence>
<dbReference type="VEuPathDB" id="FungiDB:FOZG_02479"/>
<evidence type="ECO:0000313" key="2">
    <source>
        <dbReference type="Proteomes" id="UP000285084"/>
    </source>
</evidence>
<comment type="caution">
    <text evidence="1">The sequence shown here is derived from an EMBL/GenBank/DDBJ whole genome shotgun (WGS) entry which is preliminary data.</text>
</comment>
<dbReference type="InterPro" id="IPR029058">
    <property type="entry name" value="AB_hydrolase_fold"/>
</dbReference>
<dbReference type="AlphaFoldDB" id="A0A420N914"/>
<reference evidence="1 2" key="1">
    <citation type="journal article" date="2018" name="Sci. Rep.">
        <title>Characterisation of pathogen-specific regions and novel effector candidates in Fusarium oxysporum f. sp. cepae.</title>
        <authorList>
            <person name="Armitage A.D."/>
            <person name="Taylor A."/>
            <person name="Sobczyk M.K."/>
            <person name="Baxter L."/>
            <person name="Greenfield B.P."/>
            <person name="Bates H.J."/>
            <person name="Wilson F."/>
            <person name="Jackson A.C."/>
            <person name="Ott S."/>
            <person name="Harrison R.J."/>
            <person name="Clarkson J.P."/>
        </authorList>
    </citation>
    <scope>NUCLEOTIDE SEQUENCE [LARGE SCALE GENOMIC DNA]</scope>
    <source>
        <strain evidence="1 2">Fo_A13</strain>
    </source>
</reference>
<accession>A0A420N914</accession>
<proteinExistence type="predicted"/>
<gene>
    <name evidence="1" type="ORF">BFJ69_g6701</name>
</gene>